<dbReference type="PANTHER" id="PTHR47053">
    <property type="entry name" value="MUREIN DD-ENDOPEPTIDASE MEPH-RELATED"/>
    <property type="match status" value="1"/>
</dbReference>
<evidence type="ECO:0000259" key="6">
    <source>
        <dbReference type="PROSITE" id="PS51935"/>
    </source>
</evidence>
<dbReference type="EMBL" id="JBHRWW010000011">
    <property type="protein sequence ID" value="MFC3689552.1"/>
    <property type="molecule type" value="Genomic_DNA"/>
</dbReference>
<keyword evidence="4" id="KW-0788">Thiol protease</keyword>
<feature type="coiled-coil region" evidence="5">
    <location>
        <begin position="13"/>
        <end position="40"/>
    </location>
</feature>
<comment type="similarity">
    <text evidence="1">Belongs to the peptidase C40 family.</text>
</comment>
<accession>A0ABV7WJH5</accession>
<gene>
    <name evidence="7" type="ORF">ACFOLH_14465</name>
</gene>
<sequence>MTLVAPAAQASDVEDARAEVQELGREVEVAAEAYNEARVQTEAQKQHVAAAQARVASQATAVEAMQDELGALAVETYKRGGVDPQLVALVGSVGSYATSTSTLTVMAERRSVSLSDLKEATDDLEALQAAAAVELEQVAAMEADLAGQKTAIEARLAGAEDVRAAAEAEAARAEAARVAAAEEATRSRQAAEAAQALAAGPAVAGTAVAAGSTAAAGTRAAAPAGAPAGAPAAGQAPAASAGTMSCGGVSVDVPTDRVATVLAFACSQLGKPYVWGASGPNAYDCSGFTMASWAKAGVSLPHSSRSQAGVGTRVSEGDLRAGDLVFSFSPISHVGIYLGGGKMIAAPSAGDVVKIQSLQYLPYTAGTRL</sequence>
<evidence type="ECO:0000313" key="8">
    <source>
        <dbReference type="Proteomes" id="UP001595685"/>
    </source>
</evidence>
<evidence type="ECO:0000256" key="5">
    <source>
        <dbReference type="SAM" id="Coils"/>
    </source>
</evidence>
<dbReference type="Proteomes" id="UP001595685">
    <property type="component" value="Unassembled WGS sequence"/>
</dbReference>
<organism evidence="7 8">
    <name type="scientific">Aquipuribacter hungaricus</name>
    <dbReference type="NCBI Taxonomy" id="545624"/>
    <lineage>
        <taxon>Bacteria</taxon>
        <taxon>Bacillati</taxon>
        <taxon>Actinomycetota</taxon>
        <taxon>Actinomycetes</taxon>
        <taxon>Micrococcales</taxon>
        <taxon>Intrasporangiaceae</taxon>
        <taxon>Aquipuribacter</taxon>
    </lineage>
</organism>
<dbReference type="InterPro" id="IPR000064">
    <property type="entry name" value="NLP_P60_dom"/>
</dbReference>
<evidence type="ECO:0000313" key="7">
    <source>
        <dbReference type="EMBL" id="MFC3689552.1"/>
    </source>
</evidence>
<keyword evidence="3" id="KW-0378">Hydrolase</keyword>
<dbReference type="InterPro" id="IPR038765">
    <property type="entry name" value="Papain-like_cys_pep_sf"/>
</dbReference>
<dbReference type="Pfam" id="PF00877">
    <property type="entry name" value="NLPC_P60"/>
    <property type="match status" value="1"/>
</dbReference>
<dbReference type="PROSITE" id="PS51935">
    <property type="entry name" value="NLPC_P60"/>
    <property type="match status" value="1"/>
</dbReference>
<dbReference type="InterPro" id="IPR051202">
    <property type="entry name" value="Peptidase_C40"/>
</dbReference>
<keyword evidence="2" id="KW-0645">Protease</keyword>
<evidence type="ECO:0000256" key="1">
    <source>
        <dbReference type="ARBA" id="ARBA00007074"/>
    </source>
</evidence>
<comment type="caution">
    <text evidence="7">The sequence shown here is derived from an EMBL/GenBank/DDBJ whole genome shotgun (WGS) entry which is preliminary data.</text>
</comment>
<dbReference type="SUPFAM" id="SSF54001">
    <property type="entry name" value="Cysteine proteinases"/>
    <property type="match status" value="1"/>
</dbReference>
<name>A0ABV7WJH5_9MICO</name>
<evidence type="ECO:0000256" key="3">
    <source>
        <dbReference type="ARBA" id="ARBA00022801"/>
    </source>
</evidence>
<keyword evidence="8" id="KW-1185">Reference proteome</keyword>
<reference evidence="8" key="1">
    <citation type="journal article" date="2019" name="Int. J. Syst. Evol. Microbiol.">
        <title>The Global Catalogue of Microorganisms (GCM) 10K type strain sequencing project: providing services to taxonomists for standard genome sequencing and annotation.</title>
        <authorList>
            <consortium name="The Broad Institute Genomics Platform"/>
            <consortium name="The Broad Institute Genome Sequencing Center for Infectious Disease"/>
            <person name="Wu L."/>
            <person name="Ma J."/>
        </authorList>
    </citation>
    <scope>NUCLEOTIDE SEQUENCE [LARGE SCALE GENOMIC DNA]</scope>
    <source>
        <strain evidence="8">NCAIM B.02333</strain>
    </source>
</reference>
<feature type="domain" description="NlpC/P60" evidence="6">
    <location>
        <begin position="255"/>
        <end position="369"/>
    </location>
</feature>
<feature type="coiled-coil region" evidence="5">
    <location>
        <begin position="117"/>
        <end position="183"/>
    </location>
</feature>
<dbReference type="PANTHER" id="PTHR47053:SF1">
    <property type="entry name" value="MUREIN DD-ENDOPEPTIDASE MEPH-RELATED"/>
    <property type="match status" value="1"/>
</dbReference>
<protein>
    <submittedName>
        <fullName evidence="7">NlpC/P60 family protein</fullName>
    </submittedName>
</protein>
<proteinExistence type="inferred from homology"/>
<dbReference type="Gene3D" id="6.10.250.3150">
    <property type="match status" value="1"/>
</dbReference>
<evidence type="ECO:0000256" key="4">
    <source>
        <dbReference type="ARBA" id="ARBA00022807"/>
    </source>
</evidence>
<dbReference type="RefSeq" id="WP_376985627.1">
    <property type="nucleotide sequence ID" value="NZ_JBHRWW010000011.1"/>
</dbReference>
<dbReference type="Gene3D" id="3.90.1720.10">
    <property type="entry name" value="endopeptidase domain like (from Nostoc punctiforme)"/>
    <property type="match status" value="1"/>
</dbReference>
<keyword evidence="5" id="KW-0175">Coiled coil</keyword>
<evidence type="ECO:0000256" key="2">
    <source>
        <dbReference type="ARBA" id="ARBA00022670"/>
    </source>
</evidence>